<comment type="caution">
    <text evidence="5">The sequence shown here is derived from an EMBL/GenBank/DDBJ whole genome shotgun (WGS) entry which is preliminary data.</text>
</comment>
<dbReference type="InterPro" id="IPR033855">
    <property type="entry name" value="Protein_C"/>
</dbReference>
<name>A0ABT7PEN8_9BACT</name>
<dbReference type="CDD" id="cd07022">
    <property type="entry name" value="S49_Sppa_36K_type"/>
    <property type="match status" value="1"/>
</dbReference>
<feature type="region of interest" description="Disordered" evidence="3">
    <location>
        <begin position="391"/>
        <end position="411"/>
    </location>
</feature>
<dbReference type="Proteomes" id="UP001239462">
    <property type="component" value="Unassembled WGS sequence"/>
</dbReference>
<dbReference type="InterPro" id="IPR002142">
    <property type="entry name" value="Peptidase_S49"/>
</dbReference>
<accession>A0ABT7PEN8</accession>
<feature type="compositionally biased region" description="Polar residues" evidence="3">
    <location>
        <begin position="286"/>
        <end position="309"/>
    </location>
</feature>
<sequence length="452" mass="48565">MPKQSEQIDLKLDKTALALIPHLQQFGGMWMMEESRMAYLADSISATDLGAHMRGVFDPPVVSDYMEINDGVAVISVEGTLMKHAMSMGMATSTVLIRKAIRQATDDPNVVAILLAMESPGGTAAGTMEVAQEIQRARKTKPVYGHATDLMASACYWIGSQCEKLFANEMALVGSIGTYHIVTDLSGRFAAEGIKVHVIRAGEFKGAGARGTEVTPSQVAHFSEVISRMNDHFVEGVATGRNVTVDVARAWADGRTYIAADAMAMGLIDGVQSLEDSLLSARDSVKSQTAKRSPKSSVQPVKRQGQSMSKDTDVSAAVTPKDIRAACPGCSSDFVVACLDNQHSLERCQELHMESLAKENAEMSTKVETLEKDNATLKAKVEKLEANASSKGVGVEGMPSDGKAVSDGSASESFWSSVDKVQSDKGCTRAKAIQIVNQREPELRRAMLDEQN</sequence>
<evidence type="ECO:0000256" key="1">
    <source>
        <dbReference type="ARBA" id="ARBA00008683"/>
    </source>
</evidence>
<dbReference type="Pfam" id="PF01343">
    <property type="entry name" value="Peptidase_S49"/>
    <property type="match status" value="1"/>
</dbReference>
<evidence type="ECO:0000313" key="5">
    <source>
        <dbReference type="EMBL" id="MDM4014967.1"/>
    </source>
</evidence>
<proteinExistence type="inferred from homology"/>
<feature type="region of interest" description="Disordered" evidence="3">
    <location>
        <begin position="285"/>
        <end position="316"/>
    </location>
</feature>
<dbReference type="PANTHER" id="PTHR42987">
    <property type="entry name" value="PEPTIDASE S49"/>
    <property type="match status" value="1"/>
</dbReference>
<dbReference type="SUPFAM" id="SSF52096">
    <property type="entry name" value="ClpP/crotonase"/>
    <property type="match status" value="1"/>
</dbReference>
<dbReference type="InterPro" id="IPR029045">
    <property type="entry name" value="ClpP/crotonase-like_dom_sf"/>
</dbReference>
<dbReference type="Gene3D" id="6.20.330.10">
    <property type="match status" value="1"/>
</dbReference>
<keyword evidence="2" id="KW-0175">Coiled coil</keyword>
<evidence type="ECO:0000256" key="3">
    <source>
        <dbReference type="SAM" id="MobiDB-lite"/>
    </source>
</evidence>
<dbReference type="RefSeq" id="WP_289162550.1">
    <property type="nucleotide sequence ID" value="NZ_JASZZN010000003.1"/>
</dbReference>
<gene>
    <name evidence="5" type="ORF">QTN89_05970</name>
</gene>
<reference evidence="5 6" key="1">
    <citation type="submission" date="2023-06" db="EMBL/GenBank/DDBJ databases">
        <title>Roseiconus lacunae JC819 isolated from Gulf of Mannar region, Tamil Nadu.</title>
        <authorList>
            <person name="Pk S."/>
            <person name="Ch S."/>
            <person name="Ch V.R."/>
        </authorList>
    </citation>
    <scope>NUCLEOTIDE SEQUENCE [LARGE SCALE GENOMIC DNA]</scope>
    <source>
        <strain evidence="5 6">JC819</strain>
    </source>
</reference>
<evidence type="ECO:0000313" key="6">
    <source>
        <dbReference type="Proteomes" id="UP001239462"/>
    </source>
</evidence>
<keyword evidence="6" id="KW-1185">Reference proteome</keyword>
<dbReference type="PANTHER" id="PTHR42987:SF7">
    <property type="entry name" value="SIGNAL PEPTIDE PEPTIDASE SPPA-RELATED"/>
    <property type="match status" value="1"/>
</dbReference>
<evidence type="ECO:0000256" key="2">
    <source>
        <dbReference type="SAM" id="Coils"/>
    </source>
</evidence>
<evidence type="ECO:0000259" key="4">
    <source>
        <dbReference type="Pfam" id="PF01343"/>
    </source>
</evidence>
<organism evidence="5 6">
    <name type="scientific">Roseiconus lacunae</name>
    <dbReference type="NCBI Taxonomy" id="2605694"/>
    <lineage>
        <taxon>Bacteria</taxon>
        <taxon>Pseudomonadati</taxon>
        <taxon>Planctomycetota</taxon>
        <taxon>Planctomycetia</taxon>
        <taxon>Pirellulales</taxon>
        <taxon>Pirellulaceae</taxon>
        <taxon>Roseiconus</taxon>
    </lineage>
</organism>
<feature type="coiled-coil region" evidence="2">
    <location>
        <begin position="353"/>
        <end position="387"/>
    </location>
</feature>
<comment type="similarity">
    <text evidence="1">Belongs to the peptidase S49 family.</text>
</comment>
<feature type="domain" description="Peptidase S49" evidence="4">
    <location>
        <begin position="137"/>
        <end position="285"/>
    </location>
</feature>
<protein>
    <submittedName>
        <fullName evidence="5">S49 family peptidase</fullName>
    </submittedName>
</protein>
<dbReference type="Gene3D" id="3.90.226.10">
    <property type="entry name" value="2-enoyl-CoA Hydratase, Chain A, domain 1"/>
    <property type="match status" value="1"/>
</dbReference>
<dbReference type="EMBL" id="JASZZN010000003">
    <property type="protein sequence ID" value="MDM4014967.1"/>
    <property type="molecule type" value="Genomic_DNA"/>
</dbReference>